<name>A0A9D4HDH5_DREPO</name>
<comment type="caution">
    <text evidence="2">The sequence shown here is derived from an EMBL/GenBank/DDBJ whole genome shotgun (WGS) entry which is preliminary data.</text>
</comment>
<reference evidence="2" key="1">
    <citation type="journal article" date="2019" name="bioRxiv">
        <title>The Genome of the Zebra Mussel, Dreissena polymorpha: A Resource for Invasive Species Research.</title>
        <authorList>
            <person name="McCartney M.A."/>
            <person name="Auch B."/>
            <person name="Kono T."/>
            <person name="Mallez S."/>
            <person name="Zhang Y."/>
            <person name="Obille A."/>
            <person name="Becker A."/>
            <person name="Abrahante J.E."/>
            <person name="Garbe J."/>
            <person name="Badalamenti J.P."/>
            <person name="Herman A."/>
            <person name="Mangelson H."/>
            <person name="Liachko I."/>
            <person name="Sullivan S."/>
            <person name="Sone E.D."/>
            <person name="Koren S."/>
            <person name="Silverstein K.A.T."/>
            <person name="Beckman K.B."/>
            <person name="Gohl D.M."/>
        </authorList>
    </citation>
    <scope>NUCLEOTIDE SEQUENCE</scope>
    <source>
        <strain evidence="2">Duluth1</strain>
        <tissue evidence="2">Whole animal</tissue>
    </source>
</reference>
<evidence type="ECO:0000313" key="1">
    <source>
        <dbReference type="EMBL" id="KAH3715450.1"/>
    </source>
</evidence>
<sequence>MRIITPCFKWLIQEHTYPCDSTKGSCNLKESSTVHCQPIIVNESPAVASLHITGIHLV</sequence>
<dbReference type="Proteomes" id="UP000828390">
    <property type="component" value="Unassembled WGS sequence"/>
</dbReference>
<dbReference type="EMBL" id="JAIWYP010000013">
    <property type="protein sequence ID" value="KAH3715450.1"/>
    <property type="molecule type" value="Genomic_DNA"/>
</dbReference>
<evidence type="ECO:0000313" key="3">
    <source>
        <dbReference type="Proteomes" id="UP000828390"/>
    </source>
</evidence>
<dbReference type="AlphaFoldDB" id="A0A9D4HDH5"/>
<reference evidence="2" key="2">
    <citation type="submission" date="2020-11" db="EMBL/GenBank/DDBJ databases">
        <authorList>
            <person name="McCartney M.A."/>
            <person name="Auch B."/>
            <person name="Kono T."/>
            <person name="Mallez S."/>
            <person name="Becker A."/>
            <person name="Gohl D.M."/>
            <person name="Silverstein K.A.T."/>
            <person name="Koren S."/>
            <person name="Bechman K.B."/>
            <person name="Herman A."/>
            <person name="Abrahante J.E."/>
            <person name="Garbe J."/>
        </authorList>
    </citation>
    <scope>NUCLEOTIDE SEQUENCE</scope>
    <source>
        <strain evidence="2">Duluth1</strain>
        <tissue evidence="2">Whole animal</tissue>
    </source>
</reference>
<dbReference type="EMBL" id="JAIWYP010000013">
    <property type="protein sequence ID" value="KAH3715625.1"/>
    <property type="molecule type" value="Genomic_DNA"/>
</dbReference>
<gene>
    <name evidence="1" type="ORF">DPMN_058160</name>
    <name evidence="2" type="ORF">DPMN_058337</name>
</gene>
<evidence type="ECO:0000313" key="2">
    <source>
        <dbReference type="EMBL" id="KAH3715625.1"/>
    </source>
</evidence>
<proteinExistence type="predicted"/>
<keyword evidence="3" id="KW-1185">Reference proteome</keyword>
<protein>
    <submittedName>
        <fullName evidence="2">Uncharacterized protein</fullName>
    </submittedName>
</protein>
<organism evidence="2 3">
    <name type="scientific">Dreissena polymorpha</name>
    <name type="common">Zebra mussel</name>
    <name type="synonym">Mytilus polymorpha</name>
    <dbReference type="NCBI Taxonomy" id="45954"/>
    <lineage>
        <taxon>Eukaryota</taxon>
        <taxon>Metazoa</taxon>
        <taxon>Spiralia</taxon>
        <taxon>Lophotrochozoa</taxon>
        <taxon>Mollusca</taxon>
        <taxon>Bivalvia</taxon>
        <taxon>Autobranchia</taxon>
        <taxon>Heteroconchia</taxon>
        <taxon>Euheterodonta</taxon>
        <taxon>Imparidentia</taxon>
        <taxon>Neoheterodontei</taxon>
        <taxon>Myida</taxon>
        <taxon>Dreissenoidea</taxon>
        <taxon>Dreissenidae</taxon>
        <taxon>Dreissena</taxon>
    </lineage>
</organism>
<accession>A0A9D4HDH5</accession>